<accession>A0ABP0DB80</accession>
<comment type="caution">
    <text evidence="2">The sequence shown here is derived from an EMBL/GenBank/DDBJ whole genome shotgun (WGS) entry which is preliminary data.</text>
</comment>
<dbReference type="Proteomes" id="UP001642501">
    <property type="component" value="Unassembled WGS sequence"/>
</dbReference>
<gene>
    <name evidence="2" type="ORF">SEPCBS57363_001031</name>
</gene>
<feature type="compositionally biased region" description="Polar residues" evidence="1">
    <location>
        <begin position="334"/>
        <end position="351"/>
    </location>
</feature>
<keyword evidence="3" id="KW-1185">Reference proteome</keyword>
<reference evidence="2 3" key="1">
    <citation type="submission" date="2024-01" db="EMBL/GenBank/DDBJ databases">
        <authorList>
            <person name="Allen C."/>
            <person name="Tagirdzhanova G."/>
        </authorList>
    </citation>
    <scope>NUCLEOTIDE SEQUENCE [LARGE SCALE GENOMIC DNA]</scope>
    <source>
        <strain evidence="2 3">CBS 573.63</strain>
    </source>
</reference>
<proteinExistence type="predicted"/>
<sequence>MSGFPLTFSGEEGEDPAGYLEELNSWATQRLWGMPEEQKEVHKRSAFRVGLRGSARQDWYLKLPRADREWARLQVLFLEQFDVHVLEDDELEVSDQVRAFCREAGEDVLSFLTRADLLVTRCNQYQAEQMRDCIFNRIGESMDDAIIQGFAHTRLWAMNEVNLRGRLQASCTYETVSEATKWAVASLGIKTKRVRGNSRWRDSGYVDEPGLDRGSKDTATHDLNLLIDRMKGHLFGYQAAEKTPRSSGAVSCEYMEPRCQNVCPAATTDCEDNAYDAGLYAHFTFAKPAETHEDCDLDVALPALDGAEDTILESPSIVSGPSRSESASHSVSSTLDPTQAEFGSNNNELLI</sequence>
<organism evidence="2 3">
    <name type="scientific">Sporothrix epigloea</name>
    <dbReference type="NCBI Taxonomy" id="1892477"/>
    <lineage>
        <taxon>Eukaryota</taxon>
        <taxon>Fungi</taxon>
        <taxon>Dikarya</taxon>
        <taxon>Ascomycota</taxon>
        <taxon>Pezizomycotina</taxon>
        <taxon>Sordariomycetes</taxon>
        <taxon>Sordariomycetidae</taxon>
        <taxon>Ophiostomatales</taxon>
        <taxon>Ophiostomataceae</taxon>
        <taxon>Sporothrix</taxon>
    </lineage>
</organism>
<evidence type="ECO:0000313" key="2">
    <source>
        <dbReference type="EMBL" id="CAK7264362.1"/>
    </source>
</evidence>
<feature type="region of interest" description="Disordered" evidence="1">
    <location>
        <begin position="312"/>
        <end position="351"/>
    </location>
</feature>
<name>A0ABP0DB80_9PEZI</name>
<protein>
    <submittedName>
        <fullName evidence="2">Uncharacterized protein</fullName>
    </submittedName>
</protein>
<feature type="compositionally biased region" description="Low complexity" evidence="1">
    <location>
        <begin position="322"/>
        <end position="333"/>
    </location>
</feature>
<evidence type="ECO:0000313" key="3">
    <source>
        <dbReference type="Proteomes" id="UP001642501"/>
    </source>
</evidence>
<dbReference type="EMBL" id="CAWUOM010000010">
    <property type="protein sequence ID" value="CAK7264362.1"/>
    <property type="molecule type" value="Genomic_DNA"/>
</dbReference>
<evidence type="ECO:0000256" key="1">
    <source>
        <dbReference type="SAM" id="MobiDB-lite"/>
    </source>
</evidence>